<gene>
    <name evidence="1" type="ORF">AAG570_012444</name>
</gene>
<proteinExistence type="predicted"/>
<dbReference type="AlphaFoldDB" id="A0ABD0YFS8"/>
<evidence type="ECO:0000313" key="1">
    <source>
        <dbReference type="EMBL" id="KAL1129499.1"/>
    </source>
</evidence>
<organism evidence="1 2">
    <name type="scientific">Ranatra chinensis</name>
    <dbReference type="NCBI Taxonomy" id="642074"/>
    <lineage>
        <taxon>Eukaryota</taxon>
        <taxon>Metazoa</taxon>
        <taxon>Ecdysozoa</taxon>
        <taxon>Arthropoda</taxon>
        <taxon>Hexapoda</taxon>
        <taxon>Insecta</taxon>
        <taxon>Pterygota</taxon>
        <taxon>Neoptera</taxon>
        <taxon>Paraneoptera</taxon>
        <taxon>Hemiptera</taxon>
        <taxon>Heteroptera</taxon>
        <taxon>Panheteroptera</taxon>
        <taxon>Nepomorpha</taxon>
        <taxon>Nepidae</taxon>
        <taxon>Ranatrinae</taxon>
        <taxon>Ranatra</taxon>
    </lineage>
</organism>
<accession>A0ABD0YFS8</accession>
<name>A0ABD0YFS8_9HEMI</name>
<protein>
    <submittedName>
        <fullName evidence="1">Uncharacterized protein</fullName>
    </submittedName>
</protein>
<sequence>MGTVDRTSAEEAGQHLQIKTNSHKNKFEKLYKRELKVTMNSKKVINVTQRVPDQPTEEALKKGFNFAIAPRKISVEEIICGIEISQNVSVLVRNGKRPATNISKIELEALKRLRDDPEMAILPADKGNASFGKHQVYQSRHPPLFRCPRNPAGKLTLGHCVNRKPTHTHRYLNAASHHNPAQKKKWMW</sequence>
<reference evidence="1 2" key="1">
    <citation type="submission" date="2024-07" db="EMBL/GenBank/DDBJ databases">
        <title>Chromosome-level genome assembly of the water stick insect Ranatra chinensis (Heteroptera: Nepidae).</title>
        <authorList>
            <person name="Liu X."/>
        </authorList>
    </citation>
    <scope>NUCLEOTIDE SEQUENCE [LARGE SCALE GENOMIC DNA]</scope>
    <source>
        <strain evidence="1">Cailab_2021Rc</strain>
        <tissue evidence="1">Muscle</tissue>
    </source>
</reference>
<comment type="caution">
    <text evidence="1">The sequence shown here is derived from an EMBL/GenBank/DDBJ whole genome shotgun (WGS) entry which is preliminary data.</text>
</comment>
<dbReference type="Proteomes" id="UP001558652">
    <property type="component" value="Unassembled WGS sequence"/>
</dbReference>
<evidence type="ECO:0000313" key="2">
    <source>
        <dbReference type="Proteomes" id="UP001558652"/>
    </source>
</evidence>
<keyword evidence="2" id="KW-1185">Reference proteome</keyword>
<dbReference type="EMBL" id="JBFDAA010000008">
    <property type="protein sequence ID" value="KAL1129499.1"/>
    <property type="molecule type" value="Genomic_DNA"/>
</dbReference>